<sequence length="323" mass="35264">MSKPAGSLVIWTFGDVRIGIENQLAGLAEAIGEMIPATCRTFTAPKPTLFSRFTATKPLPDMQAPWPDIAIGCGRASLPFLIAMRRWSAGKTLSVQLQAPAKPLHLFDLVIAPAHDNLAGDNVLSIIGSTNRVSPQKLSAAKDEFAAKIDALTGSKLAVVLGGNSKRHKLTKAKFQQLCADLQAILDDGTALMISTSRRTPELAKQVLQQKFGDKENVWLWTDVKQHGDNPYFAFLAAADSVLVTSDSTNLLTEAASAAKPVLMLRLDGKDGKFSQLYESLKTRNNMQEFTGSFTSWPVEPLAETRRAAEEVLRRFHNHLNKP</sequence>
<evidence type="ECO:0000313" key="1">
    <source>
        <dbReference type="EMBL" id="VAV93873.1"/>
    </source>
</evidence>
<dbReference type="Pfam" id="PF06258">
    <property type="entry name" value="Mito_fiss_Elm1"/>
    <property type="match status" value="1"/>
</dbReference>
<proteinExistence type="predicted"/>
<name>A0A3B0SC20_9ZZZZ</name>
<accession>A0A3B0SC20</accession>
<organism evidence="1">
    <name type="scientific">hydrothermal vent metagenome</name>
    <dbReference type="NCBI Taxonomy" id="652676"/>
    <lineage>
        <taxon>unclassified sequences</taxon>
        <taxon>metagenomes</taxon>
        <taxon>ecological metagenomes</taxon>
    </lineage>
</organism>
<protein>
    <submittedName>
        <fullName evidence="1">DUF1022 domain-containing protein</fullName>
    </submittedName>
</protein>
<dbReference type="InterPro" id="IPR009367">
    <property type="entry name" value="Elm1-like"/>
</dbReference>
<reference evidence="1" key="1">
    <citation type="submission" date="2018-06" db="EMBL/GenBank/DDBJ databases">
        <authorList>
            <person name="Zhirakovskaya E."/>
        </authorList>
    </citation>
    <scope>NUCLEOTIDE SEQUENCE</scope>
</reference>
<dbReference type="SUPFAM" id="SSF53756">
    <property type="entry name" value="UDP-Glycosyltransferase/glycogen phosphorylase"/>
    <property type="match status" value="1"/>
</dbReference>
<dbReference type="PANTHER" id="PTHR33986:SF15">
    <property type="entry name" value="MITOCHONDRIAL FISSION PROTEIN ELM1"/>
    <property type="match status" value="1"/>
</dbReference>
<dbReference type="Gene3D" id="3.40.50.2000">
    <property type="entry name" value="Glycogen Phosphorylase B"/>
    <property type="match status" value="1"/>
</dbReference>
<dbReference type="AlphaFoldDB" id="A0A3B0SC20"/>
<gene>
    <name evidence="1" type="ORF">MNBD_ALPHA06-1745</name>
</gene>
<dbReference type="EMBL" id="UOEE01000174">
    <property type="protein sequence ID" value="VAV93873.1"/>
    <property type="molecule type" value="Genomic_DNA"/>
</dbReference>
<dbReference type="PANTHER" id="PTHR33986">
    <property type="entry name" value="OS02G0535700 PROTEIN"/>
    <property type="match status" value="1"/>
</dbReference>